<keyword evidence="6" id="KW-0677">Repeat</keyword>
<feature type="disulfide bond" evidence="13">
    <location>
        <begin position="236"/>
        <end position="263"/>
    </location>
</feature>
<dbReference type="Gene3D" id="2.10.70.10">
    <property type="entry name" value="Complement Module, domain 1"/>
    <property type="match status" value="7"/>
</dbReference>
<dbReference type="AlphaFoldDB" id="A0A7K5KZT0"/>
<feature type="domain" description="Sushi" evidence="14">
    <location>
        <begin position="142"/>
        <end position="205"/>
    </location>
</feature>
<feature type="disulfide bond" evidence="13">
    <location>
        <begin position="423"/>
        <end position="450"/>
    </location>
</feature>
<evidence type="ECO:0000256" key="11">
    <source>
        <dbReference type="ARBA" id="ARBA00023180"/>
    </source>
</evidence>
<evidence type="ECO:0000256" key="7">
    <source>
        <dbReference type="ARBA" id="ARBA00022859"/>
    </source>
</evidence>
<keyword evidence="16" id="KW-1185">Reference proteome</keyword>
<feature type="domain" description="Sushi" evidence="14">
    <location>
        <begin position="332"/>
        <end position="390"/>
    </location>
</feature>
<feature type="domain" description="Sushi" evidence="14">
    <location>
        <begin position="266"/>
        <end position="329"/>
    </location>
</feature>
<dbReference type="InterPro" id="IPR000436">
    <property type="entry name" value="Sushi_SCR_CCP_dom"/>
</dbReference>
<evidence type="ECO:0000256" key="4">
    <source>
        <dbReference type="ARBA" id="ARBA00022659"/>
    </source>
</evidence>
<dbReference type="InterPro" id="IPR050350">
    <property type="entry name" value="Compl-Cell_Adhes-Reg"/>
</dbReference>
<comment type="caution">
    <text evidence="15">The sequence shown here is derived from an EMBL/GenBank/DDBJ whole genome shotgun (WGS) entry which is preliminary data.</text>
</comment>
<evidence type="ECO:0000256" key="12">
    <source>
        <dbReference type="ARBA" id="ARBA00045541"/>
    </source>
</evidence>
<keyword evidence="8" id="KW-0180">Complement pathway</keyword>
<comment type="caution">
    <text evidence="13">Lacks conserved residue(s) required for the propagation of feature annotation.</text>
</comment>
<evidence type="ECO:0000256" key="6">
    <source>
        <dbReference type="ARBA" id="ARBA00022737"/>
    </source>
</evidence>
<feature type="domain" description="Sushi" evidence="14">
    <location>
        <begin position="82"/>
        <end position="141"/>
    </location>
</feature>
<dbReference type="InterPro" id="IPR035976">
    <property type="entry name" value="Sushi/SCR/CCP_sf"/>
</dbReference>
<keyword evidence="9" id="KW-0472">Membrane</keyword>
<evidence type="ECO:0000256" key="8">
    <source>
        <dbReference type="ARBA" id="ARBA00022875"/>
    </source>
</evidence>
<dbReference type="PROSITE" id="PS50923">
    <property type="entry name" value="SUSHI"/>
    <property type="match status" value="7"/>
</dbReference>
<proteinExistence type="inferred from homology"/>
<organism evidence="15 16">
    <name type="scientific">Vireo altiloquus</name>
    <name type="common">Black-whiskered vireo</name>
    <name type="synonym">Muscicapa altiloqua</name>
    <dbReference type="NCBI Taxonomy" id="34956"/>
    <lineage>
        <taxon>Eukaryota</taxon>
        <taxon>Metazoa</taxon>
        <taxon>Chordata</taxon>
        <taxon>Craniata</taxon>
        <taxon>Vertebrata</taxon>
        <taxon>Euteleostomi</taxon>
        <taxon>Archelosauria</taxon>
        <taxon>Archosauria</taxon>
        <taxon>Dinosauria</taxon>
        <taxon>Saurischia</taxon>
        <taxon>Theropoda</taxon>
        <taxon>Coelurosauria</taxon>
        <taxon>Aves</taxon>
        <taxon>Neognathae</taxon>
        <taxon>Neoaves</taxon>
        <taxon>Telluraves</taxon>
        <taxon>Australaves</taxon>
        <taxon>Passeriformes</taxon>
        <taxon>Corvoidea</taxon>
        <taxon>Vireonidae</taxon>
        <taxon>Vireoninae</taxon>
        <taxon>Vireo</taxon>
    </lineage>
</organism>
<evidence type="ECO:0000256" key="9">
    <source>
        <dbReference type="ARBA" id="ARBA00023136"/>
    </source>
</evidence>
<dbReference type="PANTHER" id="PTHR19325:SF317">
    <property type="entry name" value="COMPLEMENT DECAY-ACCELERATING FACTOR"/>
    <property type="match status" value="1"/>
</dbReference>
<name>A0A7K5KZT0_VIRAL</name>
<keyword evidence="4 13" id="KW-0768">Sushi</keyword>
<dbReference type="SUPFAM" id="SSF57535">
    <property type="entry name" value="Complement control module/SCR domain"/>
    <property type="match status" value="7"/>
</dbReference>
<keyword evidence="5" id="KW-0732">Signal</keyword>
<accession>A0A7K5KZT0</accession>
<dbReference type="CDD" id="cd00033">
    <property type="entry name" value="CCP"/>
    <property type="match status" value="7"/>
</dbReference>
<feature type="domain" description="Sushi" evidence="14">
    <location>
        <begin position="206"/>
        <end position="265"/>
    </location>
</feature>
<evidence type="ECO:0000256" key="3">
    <source>
        <dbReference type="ARBA" id="ARBA00022588"/>
    </source>
</evidence>
<keyword evidence="11" id="KW-0325">Glycoprotein</keyword>
<dbReference type="Pfam" id="PF00084">
    <property type="entry name" value="Sushi"/>
    <property type="match status" value="7"/>
</dbReference>
<feature type="non-terminal residue" evidence="15">
    <location>
        <position position="473"/>
    </location>
</feature>
<evidence type="ECO:0000256" key="13">
    <source>
        <dbReference type="PROSITE-ProRule" id="PRU00302"/>
    </source>
</evidence>
<evidence type="ECO:0000256" key="1">
    <source>
        <dbReference type="ARBA" id="ARBA00004370"/>
    </source>
</evidence>
<dbReference type="EMBL" id="VZRF01005017">
    <property type="protein sequence ID" value="NWT11779.1"/>
    <property type="molecule type" value="Genomic_DNA"/>
</dbReference>
<protein>
    <submittedName>
        <fullName evidence="15">C4BPA protein</fullName>
    </submittedName>
</protein>
<feature type="disulfide bond" evidence="13">
    <location>
        <begin position="361"/>
        <end position="388"/>
    </location>
</feature>
<dbReference type="Proteomes" id="UP000589495">
    <property type="component" value="Unassembled WGS sequence"/>
</dbReference>
<sequence>AGMGQRLRGPADITLLPAGDCSQPPRFNYAEPITAVQPSYPAGAVVRYRCRPGYVRSGAESPDVTCLADSTWSRKAAFCTGKSCGPPTIENGNFNTKTDLLFGATVTFSCNPGYRLVGPPSAQCVVRNGEVSWDALPTCEIVLCPPPPTIENGQLLSEDKEFTFGMAASYSCNEHFSLIGEATIFCTIGHGSQGAWSSPAPECKKVKCENPQVTNGRKLSGFGTAYSYGDTVSFECDPGYTMNGKSIVTCDANSAWTPPPPTCDLILCDQPPQLPFASPTTVVGDSSTVGTRVTYQCYPGFEAAPGRSPVVTCQSDGTWSTEDPQLCVRECAQCPFPRVQYGRVFPHRNYHRTWDTVTFTCNPGYILQGPRSSTCGADSRWNPPLPRCKKVRPCPMPPAVANGNHNGQGRAGFTMGMSVRYSCDPGYYLVGNAAVFCRASGSWSQPHPRCEGESRLCPLGGQTLGVALSTGDT</sequence>
<dbReference type="PANTHER" id="PTHR19325">
    <property type="entry name" value="COMPLEMENT COMPONENT-RELATED SUSHI DOMAIN-CONTAINING"/>
    <property type="match status" value="1"/>
</dbReference>
<comment type="function">
    <text evidence="12">This protein recognizes C4b and C3b fragments that condense with cell-surface hydroxyl or amino groups when nascent C4b and C3b are locally generated during C4 and c3 activation. Interaction of daf with cell-associated C4b and C3b polypeptides interferes with their ability to catalyze the conversion of C2 and factor B to enzymatically active C2a and Bb and thereby prevents the formation of C4b2a and C3bBb, the amplification convertases of the complement cascade. Inhibits complement activation by destabilizing and preventing the formation of C3 and C5 convertases, which prevents complement damage.</text>
</comment>
<feature type="disulfide bond" evidence="13">
    <location>
        <begin position="394"/>
        <end position="437"/>
    </location>
</feature>
<gene>
    <name evidence="15" type="primary">C4bpa_0</name>
    <name evidence="15" type="ORF">VIRALT_R10749</name>
</gene>
<evidence type="ECO:0000256" key="10">
    <source>
        <dbReference type="ARBA" id="ARBA00023157"/>
    </source>
</evidence>
<dbReference type="SMART" id="SM00032">
    <property type="entry name" value="CCP"/>
    <property type="match status" value="7"/>
</dbReference>
<comment type="similarity">
    <text evidence="2">Belongs to the receptors of complement activation (RCA) family.</text>
</comment>
<feature type="non-terminal residue" evidence="15">
    <location>
        <position position="1"/>
    </location>
</feature>
<evidence type="ECO:0000256" key="5">
    <source>
        <dbReference type="ARBA" id="ARBA00022729"/>
    </source>
</evidence>
<dbReference type="FunFam" id="2.10.70.10:FF:000055">
    <property type="entry name" value="Complement decay-accelerating factor, GPI-anchored"/>
    <property type="match status" value="1"/>
</dbReference>
<evidence type="ECO:0000313" key="15">
    <source>
        <dbReference type="EMBL" id="NWT11779.1"/>
    </source>
</evidence>
<keyword evidence="10 13" id="KW-1015">Disulfide bond</keyword>
<evidence type="ECO:0000313" key="16">
    <source>
        <dbReference type="Proteomes" id="UP000589495"/>
    </source>
</evidence>
<dbReference type="FunFam" id="2.10.70.10:FF:000014">
    <property type="entry name" value="Membrane cofactor protein"/>
    <property type="match status" value="3"/>
</dbReference>
<feature type="domain" description="Sushi" evidence="14">
    <location>
        <begin position="19"/>
        <end position="81"/>
    </location>
</feature>
<keyword evidence="3" id="KW-0399">Innate immunity</keyword>
<evidence type="ECO:0000259" key="14">
    <source>
        <dbReference type="PROSITE" id="PS50923"/>
    </source>
</evidence>
<feature type="domain" description="Sushi" evidence="14">
    <location>
        <begin position="392"/>
        <end position="452"/>
    </location>
</feature>
<evidence type="ECO:0000256" key="2">
    <source>
        <dbReference type="ARBA" id="ARBA00010908"/>
    </source>
</evidence>
<comment type="subcellular location">
    <subcellularLocation>
        <location evidence="1">Membrane</location>
    </subcellularLocation>
</comment>
<reference evidence="15 16" key="1">
    <citation type="submission" date="2019-09" db="EMBL/GenBank/DDBJ databases">
        <title>Bird 10,000 Genomes (B10K) Project - Family phase.</title>
        <authorList>
            <person name="Zhang G."/>
        </authorList>
    </citation>
    <scope>NUCLEOTIDE SEQUENCE [LARGE SCALE GENOMIC DNA]</scope>
    <source>
        <strain evidence="15">B10K-DU-001-22</strain>
        <tissue evidence="15">Muscle</tissue>
    </source>
</reference>
<keyword evidence="7" id="KW-0391">Immunity</keyword>